<dbReference type="InterPro" id="IPR045584">
    <property type="entry name" value="Pilin-like"/>
</dbReference>
<keyword evidence="1" id="KW-0812">Transmembrane</keyword>
<evidence type="ECO:0000256" key="1">
    <source>
        <dbReference type="SAM" id="Phobius"/>
    </source>
</evidence>
<protein>
    <recommendedName>
        <fullName evidence="2">PatA-like N-terminal domain-containing protein</fullName>
    </recommendedName>
</protein>
<sequence length="397" mass="44385">MALQGNLEDFNILNIFQMIKLEGKTGRLTLVDNDDLVKVTFDKGSIIYAEGTANRDEARIRGTLVSNSLVSVDEWARLKKEHDDKLKPYWELLAKKIEAQVLIELIKRQVIDTVYNSMRWKRGNYEFSVIKGLKYNDKVMRPMDVDALLMEGCRIADEWPKLVTSIPPMDTFIVKNIIGEDEDDTLASKAVGQKGSGYKASLEYEILTTRGVELADSDVAVLCVIGEGKTVKEILDSARQGHFDSLEAVKRMLGLNIIKPAKKKRAVKAKGSGGKLVQYLVVLVLLVVVFTGLGLKFVSWPATMEKQARGMENVQKLQAVAGLKRIEKGLRIYLKLNGKLPGSIHDLVSTGIVSTANIMDPWKNPYQLKFKDDKFTLYSTGPDTFLATDDIYIPPLT</sequence>
<dbReference type="InterPro" id="IPR025497">
    <property type="entry name" value="PatA-like_N"/>
</dbReference>
<dbReference type="Gene3D" id="3.30.700.10">
    <property type="entry name" value="Glycoprotein, Type 4 Pilin"/>
    <property type="match status" value="1"/>
</dbReference>
<proteinExistence type="predicted"/>
<dbReference type="PANTHER" id="PTHR36304:SF4">
    <property type="entry name" value="DUF4388 DOMAIN-CONTAINING PROTEIN"/>
    <property type="match status" value="1"/>
</dbReference>
<dbReference type="AlphaFoldDB" id="A0A3B1BI53"/>
<dbReference type="EMBL" id="UOGC01000062">
    <property type="protein sequence ID" value="VAX18036.1"/>
    <property type="molecule type" value="Genomic_DNA"/>
</dbReference>
<feature type="domain" description="PatA-like N-terminal" evidence="2">
    <location>
        <begin position="4"/>
        <end position="159"/>
    </location>
</feature>
<evidence type="ECO:0000259" key="2">
    <source>
        <dbReference type="Pfam" id="PF14332"/>
    </source>
</evidence>
<keyword evidence="1" id="KW-1133">Transmembrane helix</keyword>
<gene>
    <name evidence="3" type="ORF">MNBD_NITROSPINAE01-1086</name>
</gene>
<name>A0A3B1BI53_9ZZZZ</name>
<evidence type="ECO:0000313" key="3">
    <source>
        <dbReference type="EMBL" id="VAX18036.1"/>
    </source>
</evidence>
<accession>A0A3B1BI53</accession>
<feature type="transmembrane region" description="Helical" evidence="1">
    <location>
        <begin position="276"/>
        <end position="298"/>
    </location>
</feature>
<dbReference type="Pfam" id="PF14332">
    <property type="entry name" value="DUF4388"/>
    <property type="match status" value="1"/>
</dbReference>
<dbReference type="PANTHER" id="PTHR36304">
    <property type="entry name" value="DOMAIN GTPASE-ACTIVATING PROTEIN, PUTATIVE-RELATED-RELATED"/>
    <property type="match status" value="1"/>
</dbReference>
<organism evidence="3">
    <name type="scientific">hydrothermal vent metagenome</name>
    <dbReference type="NCBI Taxonomy" id="652676"/>
    <lineage>
        <taxon>unclassified sequences</taxon>
        <taxon>metagenomes</taxon>
        <taxon>ecological metagenomes</taxon>
    </lineage>
</organism>
<keyword evidence="1" id="KW-0472">Membrane</keyword>
<reference evidence="3" key="1">
    <citation type="submission" date="2018-06" db="EMBL/GenBank/DDBJ databases">
        <authorList>
            <person name="Zhirakovskaya E."/>
        </authorList>
    </citation>
    <scope>NUCLEOTIDE SEQUENCE</scope>
</reference>
<dbReference type="SUPFAM" id="SSF54523">
    <property type="entry name" value="Pili subunits"/>
    <property type="match status" value="1"/>
</dbReference>